<sequence length="142" mass="15743">MVLQINSLESLLRGIVVDVLAGEKLTVMVGETVRVRLGVDYRGPDLDGKIHISWGHQDTWFNEDGNKQGDFLAHFDQSFDWVPHIFACDVLIGGDYGAGYDLYAKIEGVPGPDIFAPTLLNVLDVLGAAEFRNFKITSYDKL</sequence>
<comment type="caution">
    <text evidence="1">The sequence shown here is derived from an EMBL/GenBank/DDBJ whole genome shotgun (WGS) entry which is preliminary data.</text>
</comment>
<reference evidence="1" key="1">
    <citation type="journal article" date="2014" name="Front. Microbiol.">
        <title>High frequency of phylogenetically diverse reductive dehalogenase-homologous genes in deep subseafloor sedimentary metagenomes.</title>
        <authorList>
            <person name="Kawai M."/>
            <person name="Futagami T."/>
            <person name="Toyoda A."/>
            <person name="Takaki Y."/>
            <person name="Nishi S."/>
            <person name="Hori S."/>
            <person name="Arai W."/>
            <person name="Tsubouchi T."/>
            <person name="Morono Y."/>
            <person name="Uchiyama I."/>
            <person name="Ito T."/>
            <person name="Fujiyama A."/>
            <person name="Inagaki F."/>
            <person name="Takami H."/>
        </authorList>
    </citation>
    <scope>NUCLEOTIDE SEQUENCE</scope>
    <source>
        <strain evidence="1">Expedition CK06-06</strain>
    </source>
</reference>
<proteinExistence type="predicted"/>
<dbReference type="AlphaFoldDB" id="X1Q9W9"/>
<evidence type="ECO:0000313" key="1">
    <source>
        <dbReference type="EMBL" id="GAI64998.1"/>
    </source>
</evidence>
<name>X1Q9W9_9ZZZZ</name>
<gene>
    <name evidence="1" type="ORF">S12H4_02067</name>
</gene>
<accession>X1Q9W9</accession>
<organism evidence="1">
    <name type="scientific">marine sediment metagenome</name>
    <dbReference type="NCBI Taxonomy" id="412755"/>
    <lineage>
        <taxon>unclassified sequences</taxon>
        <taxon>metagenomes</taxon>
        <taxon>ecological metagenomes</taxon>
    </lineage>
</organism>
<dbReference type="EMBL" id="BARW01000472">
    <property type="protein sequence ID" value="GAI64998.1"/>
    <property type="molecule type" value="Genomic_DNA"/>
</dbReference>
<protein>
    <submittedName>
        <fullName evidence="1">Uncharacterized protein</fullName>
    </submittedName>
</protein>